<evidence type="ECO:0000259" key="3">
    <source>
        <dbReference type="PROSITE" id="PS50112"/>
    </source>
</evidence>
<evidence type="ECO:0000259" key="5">
    <source>
        <dbReference type="PROSITE" id="PS50883"/>
    </source>
</evidence>
<dbReference type="Pfam" id="PF13426">
    <property type="entry name" value="PAS_9"/>
    <property type="match status" value="1"/>
</dbReference>
<dbReference type="InterPro" id="IPR035965">
    <property type="entry name" value="PAS-like_dom_sf"/>
</dbReference>
<dbReference type="NCBIfam" id="TIGR00229">
    <property type="entry name" value="sensory_box"/>
    <property type="match status" value="1"/>
</dbReference>
<evidence type="ECO:0000313" key="8">
    <source>
        <dbReference type="Proteomes" id="UP000463051"/>
    </source>
</evidence>
<feature type="coiled-coil region" evidence="1">
    <location>
        <begin position="342"/>
        <end position="373"/>
    </location>
</feature>
<dbReference type="CDD" id="cd01948">
    <property type="entry name" value="EAL"/>
    <property type="match status" value="1"/>
</dbReference>
<dbReference type="SMART" id="SM00267">
    <property type="entry name" value="GGDEF"/>
    <property type="match status" value="1"/>
</dbReference>
<evidence type="ECO:0000256" key="2">
    <source>
        <dbReference type="SAM" id="Phobius"/>
    </source>
</evidence>
<dbReference type="PROSITE" id="PS50112">
    <property type="entry name" value="PAS"/>
    <property type="match status" value="1"/>
</dbReference>
<dbReference type="InterPro" id="IPR001633">
    <property type="entry name" value="EAL_dom"/>
</dbReference>
<dbReference type="InterPro" id="IPR035919">
    <property type="entry name" value="EAL_sf"/>
</dbReference>
<accession>A0A7X2H5N0</accession>
<feature type="domain" description="PAC" evidence="4">
    <location>
        <begin position="299"/>
        <end position="351"/>
    </location>
</feature>
<dbReference type="PANTHER" id="PTHR44757:SF2">
    <property type="entry name" value="BIOFILM ARCHITECTURE MAINTENANCE PROTEIN MBAA"/>
    <property type="match status" value="1"/>
</dbReference>
<feature type="transmembrane region" description="Helical" evidence="2">
    <location>
        <begin position="204"/>
        <end position="225"/>
    </location>
</feature>
<dbReference type="SUPFAM" id="SSF141868">
    <property type="entry name" value="EAL domain-like"/>
    <property type="match status" value="1"/>
</dbReference>
<keyword evidence="8" id="KW-1185">Reference proteome</keyword>
<dbReference type="Gene3D" id="3.30.450.20">
    <property type="entry name" value="PAS domain"/>
    <property type="match status" value="1"/>
</dbReference>
<dbReference type="EMBL" id="WJXB01000003">
    <property type="protein sequence ID" value="MRN53193.1"/>
    <property type="molecule type" value="Genomic_DNA"/>
</dbReference>
<evidence type="ECO:0000256" key="1">
    <source>
        <dbReference type="SAM" id="Coils"/>
    </source>
</evidence>
<dbReference type="Pfam" id="PF00563">
    <property type="entry name" value="EAL"/>
    <property type="match status" value="1"/>
</dbReference>
<dbReference type="NCBIfam" id="TIGR00254">
    <property type="entry name" value="GGDEF"/>
    <property type="match status" value="1"/>
</dbReference>
<dbReference type="PROSITE" id="PS50883">
    <property type="entry name" value="EAL"/>
    <property type="match status" value="1"/>
</dbReference>
<dbReference type="PROSITE" id="PS50113">
    <property type="entry name" value="PAC"/>
    <property type="match status" value="1"/>
</dbReference>
<dbReference type="InterPro" id="IPR000160">
    <property type="entry name" value="GGDEF_dom"/>
</dbReference>
<keyword evidence="2" id="KW-1133">Transmembrane helix</keyword>
<feature type="domain" description="PAS" evidence="3">
    <location>
        <begin position="241"/>
        <end position="304"/>
    </location>
</feature>
<feature type="transmembrane region" description="Helical" evidence="2">
    <location>
        <begin position="6"/>
        <end position="24"/>
    </location>
</feature>
<dbReference type="Proteomes" id="UP000463051">
    <property type="component" value="Unassembled WGS sequence"/>
</dbReference>
<name>A0A7X2H5N0_9BACL</name>
<feature type="domain" description="EAL" evidence="5">
    <location>
        <begin position="564"/>
        <end position="816"/>
    </location>
</feature>
<keyword evidence="1" id="KW-0175">Coiled coil</keyword>
<dbReference type="Gene3D" id="3.30.70.270">
    <property type="match status" value="1"/>
</dbReference>
<dbReference type="CDD" id="cd00130">
    <property type="entry name" value="PAS"/>
    <property type="match status" value="1"/>
</dbReference>
<dbReference type="InterPro" id="IPR000014">
    <property type="entry name" value="PAS"/>
</dbReference>
<dbReference type="InterPro" id="IPR029787">
    <property type="entry name" value="Nucleotide_cyclase"/>
</dbReference>
<feature type="transmembrane region" description="Helical" evidence="2">
    <location>
        <begin position="177"/>
        <end position="198"/>
    </location>
</feature>
<dbReference type="Pfam" id="PF00990">
    <property type="entry name" value="GGDEF"/>
    <property type="match status" value="1"/>
</dbReference>
<dbReference type="PROSITE" id="PS50887">
    <property type="entry name" value="GGDEF"/>
    <property type="match status" value="1"/>
</dbReference>
<feature type="transmembrane region" description="Helical" evidence="2">
    <location>
        <begin position="148"/>
        <end position="165"/>
    </location>
</feature>
<dbReference type="InterPro" id="IPR001610">
    <property type="entry name" value="PAC"/>
</dbReference>
<dbReference type="SMART" id="SM00086">
    <property type="entry name" value="PAC"/>
    <property type="match status" value="1"/>
</dbReference>
<keyword evidence="2" id="KW-0472">Membrane</keyword>
<dbReference type="CDD" id="cd01949">
    <property type="entry name" value="GGDEF"/>
    <property type="match status" value="1"/>
</dbReference>
<dbReference type="Pfam" id="PF16927">
    <property type="entry name" value="HisKA_7TM"/>
    <property type="match status" value="1"/>
</dbReference>
<sequence length="816" mass="93495">MVILTTLNLLCGITYLIIGMFTLLNDSRNRLNKLFFIICLSLAYWAIMFSFMNRSHDANSANTFYVYSALSWSIFHCLLLHFIIVLTGREELLKKRFTYGLFYFPAVISIYLYFFQPLSAQNFVKTNLGWVALEAMDRGFIWTNFYNIYYLSYMVAIVYFLFRWWRNSEIIREKKQAKLILITILISGVGAGITDIILPLFNILVMPSIGVILVIIPIIGTWYSIKKYKLMDINPDHFALEVLKIMNEGLIIVNHEGIIKDINNGALQLLGYEKSQLMDKSASLLLSEKTELLKLMSCSSLELEIVKSNQDKLPILLSSSILVDQWGDSLGIVGIFQDISEIKQAQKKLMKSSDELELKVKERTSELSKANKELEYEIVKRIEMQEDIKILAYHDHLTGLPNKRLFNDRLNHSILAAAKQGESLGILFIDLDSFKRINDTMGHAKGDELLRMVSIRLTNTIREMDTVCRVAGDEFLILIHHLEGEHYIREVAERILNILKLPFTINNSDLYITTSIGGAIYPTDGHDVETLIKNADIAMYSAKEKGKNKYELCTPALKDSLVKEMKITNSLYQALERDELELYYQPQLNILSGEIIGLEALIRWNHPELGIVSPGDFIFIAEKTGLILPIGEWVLRTACIQNKKWQDEGILNVPIAINLSVNQFQNTQIVEMITKILKETQLDPNDLELEITENIIMKETEYIIESLKKLKQLGVKVAIDDFGTEYSSLNYIKQLPVDKIKIAMSFIWGININDKDEAIINVIIVLAKNLGLKVIAEGVETREQLDFLRDQMCDEVQGYYYYKPMPAKQIEALMSR</sequence>
<dbReference type="SUPFAM" id="SSF55785">
    <property type="entry name" value="PYP-like sensor domain (PAS domain)"/>
    <property type="match status" value="1"/>
</dbReference>
<dbReference type="FunFam" id="3.30.70.270:FF:000001">
    <property type="entry name" value="Diguanylate cyclase domain protein"/>
    <property type="match status" value="1"/>
</dbReference>
<dbReference type="PANTHER" id="PTHR44757">
    <property type="entry name" value="DIGUANYLATE CYCLASE DGCP"/>
    <property type="match status" value="1"/>
</dbReference>
<feature type="transmembrane region" description="Helical" evidence="2">
    <location>
        <begin position="31"/>
        <end position="52"/>
    </location>
</feature>
<dbReference type="InterPro" id="IPR052155">
    <property type="entry name" value="Biofilm_reg_signaling"/>
</dbReference>
<dbReference type="InterPro" id="IPR000700">
    <property type="entry name" value="PAS-assoc_C"/>
</dbReference>
<gene>
    <name evidence="7" type="ORF">GJB61_09325</name>
</gene>
<evidence type="ECO:0000259" key="6">
    <source>
        <dbReference type="PROSITE" id="PS50887"/>
    </source>
</evidence>
<keyword evidence="2" id="KW-0812">Transmembrane</keyword>
<dbReference type="InterPro" id="IPR031621">
    <property type="entry name" value="HisKA_7TM"/>
</dbReference>
<dbReference type="FunFam" id="3.20.20.450:FF:000001">
    <property type="entry name" value="Cyclic di-GMP phosphodiesterase yahA"/>
    <property type="match status" value="1"/>
</dbReference>
<dbReference type="InterPro" id="IPR043128">
    <property type="entry name" value="Rev_trsase/Diguanyl_cyclase"/>
</dbReference>
<feature type="domain" description="GGDEF" evidence="6">
    <location>
        <begin position="422"/>
        <end position="555"/>
    </location>
</feature>
<organism evidence="7 8">
    <name type="scientific">Paenibacillus monticola</name>
    <dbReference type="NCBI Taxonomy" id="2666075"/>
    <lineage>
        <taxon>Bacteria</taxon>
        <taxon>Bacillati</taxon>
        <taxon>Bacillota</taxon>
        <taxon>Bacilli</taxon>
        <taxon>Bacillales</taxon>
        <taxon>Paenibacillaceae</taxon>
        <taxon>Paenibacillus</taxon>
    </lineage>
</organism>
<dbReference type="RefSeq" id="WP_154118245.1">
    <property type="nucleotide sequence ID" value="NZ_WJXB01000003.1"/>
</dbReference>
<evidence type="ECO:0000259" key="4">
    <source>
        <dbReference type="PROSITE" id="PS50113"/>
    </source>
</evidence>
<protein>
    <submittedName>
        <fullName evidence="7">EAL domain-containing protein</fullName>
    </submittedName>
</protein>
<proteinExistence type="predicted"/>
<reference evidence="7 8" key="1">
    <citation type="submission" date="2019-11" db="EMBL/GenBank/DDBJ databases">
        <title>Paenibacillus monticola sp. nov., a novel PGPR strain isolated from mountain sample in China.</title>
        <authorList>
            <person name="Zhao Q."/>
            <person name="Li H.-P."/>
            <person name="Zhang J.-L."/>
        </authorList>
    </citation>
    <scope>NUCLEOTIDE SEQUENCE [LARGE SCALE GENOMIC DNA]</scope>
    <source>
        <strain evidence="7 8">LC-T2</strain>
    </source>
</reference>
<comment type="caution">
    <text evidence="7">The sequence shown here is derived from an EMBL/GenBank/DDBJ whole genome shotgun (WGS) entry which is preliminary data.</text>
</comment>
<dbReference type="AlphaFoldDB" id="A0A7X2H5N0"/>
<feature type="transmembrane region" description="Helical" evidence="2">
    <location>
        <begin position="97"/>
        <end position="115"/>
    </location>
</feature>
<dbReference type="SMART" id="SM00091">
    <property type="entry name" value="PAS"/>
    <property type="match status" value="1"/>
</dbReference>
<dbReference type="Gene3D" id="3.20.20.450">
    <property type="entry name" value="EAL domain"/>
    <property type="match status" value="1"/>
</dbReference>
<dbReference type="SMART" id="SM00052">
    <property type="entry name" value="EAL"/>
    <property type="match status" value="1"/>
</dbReference>
<dbReference type="SUPFAM" id="SSF55073">
    <property type="entry name" value="Nucleotide cyclase"/>
    <property type="match status" value="1"/>
</dbReference>
<feature type="transmembrane region" description="Helical" evidence="2">
    <location>
        <begin position="64"/>
        <end position="85"/>
    </location>
</feature>
<evidence type="ECO:0000313" key="7">
    <source>
        <dbReference type="EMBL" id="MRN53193.1"/>
    </source>
</evidence>